<evidence type="ECO:0000313" key="3">
    <source>
        <dbReference type="EMBL" id="MBC2397144.1"/>
    </source>
</evidence>
<dbReference type="InterPro" id="IPR002509">
    <property type="entry name" value="NODB_dom"/>
</dbReference>
<dbReference type="CDD" id="cd10944">
    <property type="entry name" value="CE4_SmPgdA_like"/>
    <property type="match status" value="1"/>
</dbReference>
<gene>
    <name evidence="3" type="ORF">HGG79_05020</name>
</gene>
<feature type="transmembrane region" description="Helical" evidence="1">
    <location>
        <begin position="12"/>
        <end position="29"/>
    </location>
</feature>
<dbReference type="GO" id="GO:0005975">
    <property type="term" value="P:carbohydrate metabolic process"/>
    <property type="evidence" value="ECO:0007669"/>
    <property type="project" value="InterPro"/>
</dbReference>
<keyword evidence="1" id="KW-0812">Transmembrane</keyword>
<dbReference type="SUPFAM" id="SSF88713">
    <property type="entry name" value="Glycoside hydrolase/deacetylase"/>
    <property type="match status" value="1"/>
</dbReference>
<dbReference type="EMBL" id="JAAZWO010000004">
    <property type="protein sequence ID" value="MBC2397144.1"/>
    <property type="molecule type" value="Genomic_DNA"/>
</dbReference>
<keyword evidence="1" id="KW-0472">Membrane</keyword>
<evidence type="ECO:0000313" key="4">
    <source>
        <dbReference type="Proteomes" id="UP000563151"/>
    </source>
</evidence>
<dbReference type="PANTHER" id="PTHR10587:SF125">
    <property type="entry name" value="POLYSACCHARIDE DEACETYLASE YHEN-RELATED"/>
    <property type="match status" value="1"/>
</dbReference>
<dbReference type="Pfam" id="PF01522">
    <property type="entry name" value="Polysacc_deac_1"/>
    <property type="match status" value="1"/>
</dbReference>
<dbReference type="InterPro" id="IPR011330">
    <property type="entry name" value="Glyco_hydro/deAcase_b/a-brl"/>
</dbReference>
<proteinExistence type="predicted"/>
<name>A0A923E8Q1_CLOTT</name>
<evidence type="ECO:0000259" key="2">
    <source>
        <dbReference type="PROSITE" id="PS51677"/>
    </source>
</evidence>
<organism evidence="3 4">
    <name type="scientific">Clostridium tetanomorphum</name>
    <dbReference type="NCBI Taxonomy" id="1553"/>
    <lineage>
        <taxon>Bacteria</taxon>
        <taxon>Bacillati</taxon>
        <taxon>Bacillota</taxon>
        <taxon>Clostridia</taxon>
        <taxon>Eubacteriales</taxon>
        <taxon>Clostridiaceae</taxon>
        <taxon>Clostridium</taxon>
    </lineage>
</organism>
<accession>A0A923E8Q1</accession>
<dbReference type="GO" id="GO:0016810">
    <property type="term" value="F:hydrolase activity, acting on carbon-nitrogen (but not peptide) bonds"/>
    <property type="evidence" value="ECO:0007669"/>
    <property type="project" value="InterPro"/>
</dbReference>
<dbReference type="PROSITE" id="PS51677">
    <property type="entry name" value="NODB"/>
    <property type="match status" value="1"/>
</dbReference>
<dbReference type="PANTHER" id="PTHR10587">
    <property type="entry name" value="GLYCOSYL TRANSFERASE-RELATED"/>
    <property type="match status" value="1"/>
</dbReference>
<dbReference type="Gene3D" id="3.20.20.370">
    <property type="entry name" value="Glycoside hydrolase/deacetylase"/>
    <property type="match status" value="1"/>
</dbReference>
<protein>
    <submittedName>
        <fullName evidence="3">Polysaccharide deacetylase</fullName>
    </submittedName>
</protein>
<reference evidence="3 4" key="1">
    <citation type="submission" date="2020-04" db="EMBL/GenBank/DDBJ databases">
        <title>Genomic insights into acetone-butanol-ethanol (ABE) fermentation by sequencing solventogenic clostridia strains.</title>
        <authorList>
            <person name="Brown S."/>
        </authorList>
    </citation>
    <scope>NUCLEOTIDE SEQUENCE [LARGE SCALE GENOMIC DNA]</scope>
    <source>
        <strain evidence="3 4">DJ011</strain>
    </source>
</reference>
<dbReference type="AlphaFoldDB" id="A0A923E8Q1"/>
<sequence>MKKLSLHKHIVKFLYLLFCIFIFTTPFVTRNNLDMINFYGIMDNDVAVNSNNKSKIAFLTFDDGPSPNNTRKILKILKENDVKATFFIVGTKGEANPQILRELSNNGMCILPHSYSHSYKDIYSSSNSYFNDLNKCIDVIKRITGTAPLPYTRLPGGSDNLVSNPENLRTIRNKLNAKGIDYVDWNVSSGDASEETVTTSTIKNNVFNQCKNNNFSVILMHDTYYKNTTVEALPYTIKHLKEQGFEFRTFENLSAWERGTMINMGIINRR</sequence>
<dbReference type="Proteomes" id="UP000563151">
    <property type="component" value="Unassembled WGS sequence"/>
</dbReference>
<feature type="domain" description="NodB homology" evidence="2">
    <location>
        <begin position="55"/>
        <end position="248"/>
    </location>
</feature>
<keyword evidence="1" id="KW-1133">Transmembrane helix</keyword>
<comment type="caution">
    <text evidence="3">The sequence shown here is derived from an EMBL/GenBank/DDBJ whole genome shotgun (WGS) entry which is preliminary data.</text>
</comment>
<evidence type="ECO:0000256" key="1">
    <source>
        <dbReference type="SAM" id="Phobius"/>
    </source>
</evidence>
<keyword evidence="4" id="KW-1185">Reference proteome</keyword>
<dbReference type="InterPro" id="IPR050248">
    <property type="entry name" value="Polysacc_deacetylase_ArnD"/>
</dbReference>